<sequence length="77" mass="9071">MNLMHLMGLTMTLACTKMKNQSLMLRKDCSCQHFRVFTHLLRLERRLKVILVRTAARIGMVQAPFLKRLRASLWVRS</sequence>
<dbReference type="EMBL" id="GBRH01192540">
    <property type="protein sequence ID" value="JAE05356.1"/>
    <property type="molecule type" value="Transcribed_RNA"/>
</dbReference>
<reference evidence="1" key="1">
    <citation type="submission" date="2014-09" db="EMBL/GenBank/DDBJ databases">
        <authorList>
            <person name="Magalhaes I.L.F."/>
            <person name="Oliveira U."/>
            <person name="Santos F.R."/>
            <person name="Vidigal T.H.D.A."/>
            <person name="Brescovit A.D."/>
            <person name="Santos A.J."/>
        </authorList>
    </citation>
    <scope>NUCLEOTIDE SEQUENCE</scope>
    <source>
        <tissue evidence="1">Shoot tissue taken approximately 20 cm above the soil surface</tissue>
    </source>
</reference>
<dbReference type="AlphaFoldDB" id="A0A0A9F5C8"/>
<accession>A0A0A9F5C8</accession>
<organism evidence="1">
    <name type="scientific">Arundo donax</name>
    <name type="common">Giant reed</name>
    <name type="synonym">Donax arundinaceus</name>
    <dbReference type="NCBI Taxonomy" id="35708"/>
    <lineage>
        <taxon>Eukaryota</taxon>
        <taxon>Viridiplantae</taxon>
        <taxon>Streptophyta</taxon>
        <taxon>Embryophyta</taxon>
        <taxon>Tracheophyta</taxon>
        <taxon>Spermatophyta</taxon>
        <taxon>Magnoliopsida</taxon>
        <taxon>Liliopsida</taxon>
        <taxon>Poales</taxon>
        <taxon>Poaceae</taxon>
        <taxon>PACMAD clade</taxon>
        <taxon>Arundinoideae</taxon>
        <taxon>Arundineae</taxon>
        <taxon>Arundo</taxon>
    </lineage>
</organism>
<evidence type="ECO:0000313" key="1">
    <source>
        <dbReference type="EMBL" id="JAE05356.1"/>
    </source>
</evidence>
<name>A0A0A9F5C8_ARUDO</name>
<proteinExistence type="predicted"/>
<protein>
    <submittedName>
        <fullName evidence="1">Uncharacterized protein</fullName>
    </submittedName>
</protein>
<reference evidence="1" key="2">
    <citation type="journal article" date="2015" name="Data Brief">
        <title>Shoot transcriptome of the giant reed, Arundo donax.</title>
        <authorList>
            <person name="Barrero R.A."/>
            <person name="Guerrero F.D."/>
            <person name="Moolhuijzen P."/>
            <person name="Goolsby J.A."/>
            <person name="Tidwell J."/>
            <person name="Bellgard S.E."/>
            <person name="Bellgard M.I."/>
        </authorList>
    </citation>
    <scope>NUCLEOTIDE SEQUENCE</scope>
    <source>
        <tissue evidence="1">Shoot tissue taken approximately 20 cm above the soil surface</tissue>
    </source>
</reference>